<dbReference type="AlphaFoldDB" id="A0A212K5N6"/>
<evidence type="ECO:0000313" key="1">
    <source>
        <dbReference type="EMBL" id="SBW07050.1"/>
    </source>
</evidence>
<dbReference type="EMBL" id="FLUP01000001">
    <property type="protein sequence ID" value="SBW07050.1"/>
    <property type="molecule type" value="Genomic_DNA"/>
</dbReference>
<name>A0A212K5N6_9BACT</name>
<sequence>MNAQRRKRLIRVEALLSEARGLLEEIASEEREAFENVPESLQESERGYHMQNVLDALEQGVDDIENIESLLEEARS</sequence>
<dbReference type="RefSeq" id="WP_296936391.1">
    <property type="nucleotide sequence ID" value="NZ_LT598928.1"/>
</dbReference>
<reference evidence="1" key="1">
    <citation type="submission" date="2016-04" db="EMBL/GenBank/DDBJ databases">
        <authorList>
            <person name="Evans L.H."/>
            <person name="Alamgir A."/>
            <person name="Owens N."/>
            <person name="Weber N.D."/>
            <person name="Virtaneva K."/>
            <person name="Barbian K."/>
            <person name="Babar A."/>
            <person name="Rosenke K."/>
        </authorList>
    </citation>
    <scope>NUCLEOTIDE SEQUENCE</scope>
    <source>
        <strain evidence="1">92-2</strain>
    </source>
</reference>
<proteinExistence type="predicted"/>
<accession>A0A212K5N6</accession>
<organism evidence="1">
    <name type="scientific">uncultured Desulfovibrio sp</name>
    <dbReference type="NCBI Taxonomy" id="167968"/>
    <lineage>
        <taxon>Bacteria</taxon>
        <taxon>Pseudomonadati</taxon>
        <taxon>Thermodesulfobacteriota</taxon>
        <taxon>Desulfovibrionia</taxon>
        <taxon>Desulfovibrionales</taxon>
        <taxon>Desulfovibrionaceae</taxon>
        <taxon>Desulfovibrio</taxon>
        <taxon>environmental samples</taxon>
    </lineage>
</organism>
<protein>
    <submittedName>
        <fullName evidence="1">Uncharacterized protein</fullName>
    </submittedName>
</protein>
<gene>
    <name evidence="1" type="ORF">KM92DES2_12280</name>
</gene>